<evidence type="ECO:0008006" key="6">
    <source>
        <dbReference type="Google" id="ProtNLM"/>
    </source>
</evidence>
<keyword evidence="2" id="KW-0677">Repeat</keyword>
<dbReference type="PRINTS" id="PR00320">
    <property type="entry name" value="GPROTEINBRPT"/>
</dbReference>
<evidence type="ECO:0000256" key="4">
    <source>
        <dbReference type="SAM" id="MobiDB-lite"/>
    </source>
</evidence>
<proteinExistence type="predicted"/>
<dbReference type="PROSITE" id="PS50082">
    <property type="entry name" value="WD_REPEATS_2"/>
    <property type="match status" value="2"/>
</dbReference>
<keyword evidence="1 3" id="KW-0853">WD repeat</keyword>
<protein>
    <recommendedName>
        <fullName evidence="6">Peroxin-7</fullName>
    </recommendedName>
</protein>
<dbReference type="PROSITE" id="PS50294">
    <property type="entry name" value="WD_REPEATS_REGION"/>
    <property type="match status" value="1"/>
</dbReference>
<dbReference type="Gene3D" id="2.130.10.10">
    <property type="entry name" value="YVTN repeat-like/Quinoprotein amine dehydrogenase"/>
    <property type="match status" value="2"/>
</dbReference>
<organism evidence="5">
    <name type="scientific">Entomoneis paludosa</name>
    <dbReference type="NCBI Taxonomy" id="265537"/>
    <lineage>
        <taxon>Eukaryota</taxon>
        <taxon>Sar</taxon>
        <taxon>Stramenopiles</taxon>
        <taxon>Ochrophyta</taxon>
        <taxon>Bacillariophyta</taxon>
        <taxon>Bacillariophyceae</taxon>
        <taxon>Bacillariophycidae</taxon>
        <taxon>Entomoneidaceae</taxon>
        <taxon>Entomoneis</taxon>
    </lineage>
</organism>
<dbReference type="PANTHER" id="PTHR19855">
    <property type="entry name" value="WD40 REPEAT PROTEIN 12, 37"/>
    <property type="match status" value="1"/>
</dbReference>
<feature type="repeat" description="WD" evidence="3">
    <location>
        <begin position="284"/>
        <end position="326"/>
    </location>
</feature>
<evidence type="ECO:0000256" key="1">
    <source>
        <dbReference type="ARBA" id="ARBA00022574"/>
    </source>
</evidence>
<dbReference type="InterPro" id="IPR020472">
    <property type="entry name" value="WD40_PAC1"/>
</dbReference>
<evidence type="ECO:0000256" key="3">
    <source>
        <dbReference type="PROSITE-ProRule" id="PRU00221"/>
    </source>
</evidence>
<dbReference type="EMBL" id="HBHT01023854">
    <property type="protein sequence ID" value="CAD9974802.1"/>
    <property type="molecule type" value="Transcribed_RNA"/>
</dbReference>
<evidence type="ECO:0000256" key="2">
    <source>
        <dbReference type="ARBA" id="ARBA00022737"/>
    </source>
</evidence>
<dbReference type="SUPFAM" id="SSF50978">
    <property type="entry name" value="WD40 repeat-like"/>
    <property type="match status" value="1"/>
</dbReference>
<sequence length="380" mass="41364">MSSQPYLVSACYDGSLHVLQPDSNSSNNGAWKPVASSIAAHQGPIKCLSLAYHPSQQSLWMATGAMDNTVSLHEYNNTTTPLTCRATAVHAASVASVSLWPQPIRNGNDGPTLCLASGDWDGGVFLWSHDLNHDSHSPTNDDDQEEVTSHKKRKTGSQTAIDAESTAIQKLSPTVSLQAHNSKVSGVCWGNYEKRLALESSSSTMPEQLITASWDHSIKVWNIERQDCLLTLNSSRVVSCLDTSPHSAGICVTGHPDCTVRLWDVRAATTAVDESMTVSDNVFRPCHQAWISNVQWSSTNPYQVYSSSHDGTVKVWDIRSSLPLYTVRVLPASTGEKVLSLATWETANNDTTTTNRGHLFAGGTNRVVEQFELKSLKPLS</sequence>
<dbReference type="Pfam" id="PF00400">
    <property type="entry name" value="WD40"/>
    <property type="match status" value="4"/>
</dbReference>
<accession>A0A7S3DSB3</accession>
<dbReference type="AlphaFoldDB" id="A0A7S3DSB3"/>
<dbReference type="InterPro" id="IPR015943">
    <property type="entry name" value="WD40/YVTN_repeat-like_dom_sf"/>
</dbReference>
<name>A0A7S3DSB3_9STRA</name>
<dbReference type="PROSITE" id="PS00678">
    <property type="entry name" value="WD_REPEATS_1"/>
    <property type="match status" value="1"/>
</dbReference>
<gene>
    <name evidence="5" type="ORF">APAL1065_LOCUS16015</name>
</gene>
<feature type="region of interest" description="Disordered" evidence="4">
    <location>
        <begin position="135"/>
        <end position="162"/>
    </location>
</feature>
<dbReference type="PANTHER" id="PTHR19855:SF11">
    <property type="entry name" value="RIBOSOME BIOGENESIS PROTEIN WDR12"/>
    <property type="match status" value="1"/>
</dbReference>
<feature type="repeat" description="WD" evidence="3">
    <location>
        <begin position="209"/>
        <end position="231"/>
    </location>
</feature>
<dbReference type="InterPro" id="IPR019775">
    <property type="entry name" value="WD40_repeat_CS"/>
</dbReference>
<dbReference type="InterPro" id="IPR001680">
    <property type="entry name" value="WD40_rpt"/>
</dbReference>
<dbReference type="InterPro" id="IPR036322">
    <property type="entry name" value="WD40_repeat_dom_sf"/>
</dbReference>
<evidence type="ECO:0000313" key="5">
    <source>
        <dbReference type="EMBL" id="CAD9974802.1"/>
    </source>
</evidence>
<reference evidence="5" key="1">
    <citation type="submission" date="2021-01" db="EMBL/GenBank/DDBJ databases">
        <authorList>
            <person name="Corre E."/>
            <person name="Pelletier E."/>
            <person name="Niang G."/>
            <person name="Scheremetjew M."/>
            <person name="Finn R."/>
            <person name="Kale V."/>
            <person name="Holt S."/>
            <person name="Cochrane G."/>
            <person name="Meng A."/>
            <person name="Brown T."/>
            <person name="Cohen L."/>
        </authorList>
    </citation>
    <scope>NUCLEOTIDE SEQUENCE</scope>
    <source>
        <strain evidence="5">CCMP125</strain>
    </source>
</reference>
<dbReference type="SMART" id="SM00320">
    <property type="entry name" value="WD40"/>
    <property type="match status" value="5"/>
</dbReference>